<sequence length="396" mass="43991">MVSVKMEIKTEPEEEVVVPIAVTVKTEPEQVDVVSQEMMVPNAVKLKAQSEELDIVVSQETVPNAVKVKPEPEELEMEMVSQPKITCVPPDLQPKGTCSTSGKIPYEMERLARIAENRARMEAQGLATDVSNLTRMMISVKSHYTPRRTRKVVAENMEDGEDNGSSQGVRSRSSVASAAPVRRSRRLQHAVPTLHDEGAACGELDEAQTRVRRDNGDGFEFDFSRFQPSPAVSPSQGRGSSGVASKRRKVYDLEAVSDLPQPSQLPQYLQERRCKCRGRGSVYDPLVGLCCHFCRQKKLCGEEDCERCGNMDLSKMCLGKTFCHRYGVLLLADEMINRLPTLEGLTAKENREPTSCGRGLATQVAKMGENEQELNVVVWVWLLFLTEGHDIVGLLL</sequence>
<comment type="caution">
    <text evidence="2">The sequence shown here is derived from an EMBL/GenBank/DDBJ whole genome shotgun (WGS) entry which is preliminary data.</text>
</comment>
<dbReference type="PANTHER" id="PTHR31169">
    <property type="entry name" value="OS05G0300700 PROTEIN"/>
    <property type="match status" value="1"/>
</dbReference>
<dbReference type="InterPro" id="IPR040221">
    <property type="entry name" value="CDCA7/CDA7L"/>
</dbReference>
<feature type="compositionally biased region" description="Low complexity" evidence="1">
    <location>
        <begin position="165"/>
        <end position="181"/>
    </location>
</feature>
<evidence type="ECO:0000313" key="3">
    <source>
        <dbReference type="Proteomes" id="UP000265515"/>
    </source>
</evidence>
<accession>A0A388LTW6</accession>
<dbReference type="PANTHER" id="PTHR31169:SF15">
    <property type="entry name" value="EXPRESSED PROTEIN"/>
    <property type="match status" value="1"/>
</dbReference>
<dbReference type="GO" id="GO:0005634">
    <property type="term" value="C:nucleus"/>
    <property type="evidence" value="ECO:0007669"/>
    <property type="project" value="TreeGrafter"/>
</dbReference>
<organism evidence="2 3">
    <name type="scientific">Chara braunii</name>
    <name type="common">Braun's stonewort</name>
    <dbReference type="NCBI Taxonomy" id="69332"/>
    <lineage>
        <taxon>Eukaryota</taxon>
        <taxon>Viridiplantae</taxon>
        <taxon>Streptophyta</taxon>
        <taxon>Charophyceae</taxon>
        <taxon>Charales</taxon>
        <taxon>Characeae</taxon>
        <taxon>Chara</taxon>
    </lineage>
</organism>
<dbReference type="AlphaFoldDB" id="A0A388LTW6"/>
<proteinExistence type="predicted"/>
<keyword evidence="3" id="KW-1185">Reference proteome</keyword>
<reference evidence="2 3" key="1">
    <citation type="journal article" date="2018" name="Cell">
        <title>The Chara Genome: Secondary Complexity and Implications for Plant Terrestrialization.</title>
        <authorList>
            <person name="Nishiyama T."/>
            <person name="Sakayama H."/>
            <person name="Vries J.D."/>
            <person name="Buschmann H."/>
            <person name="Saint-Marcoux D."/>
            <person name="Ullrich K.K."/>
            <person name="Haas F.B."/>
            <person name="Vanderstraeten L."/>
            <person name="Becker D."/>
            <person name="Lang D."/>
            <person name="Vosolsobe S."/>
            <person name="Rombauts S."/>
            <person name="Wilhelmsson P.K.I."/>
            <person name="Janitza P."/>
            <person name="Kern R."/>
            <person name="Heyl A."/>
            <person name="Rumpler F."/>
            <person name="Villalobos L.I.A.C."/>
            <person name="Clay J.M."/>
            <person name="Skokan R."/>
            <person name="Toyoda A."/>
            <person name="Suzuki Y."/>
            <person name="Kagoshima H."/>
            <person name="Schijlen E."/>
            <person name="Tajeshwar N."/>
            <person name="Catarino B."/>
            <person name="Hetherington A.J."/>
            <person name="Saltykova A."/>
            <person name="Bonnot C."/>
            <person name="Breuninger H."/>
            <person name="Symeonidi A."/>
            <person name="Radhakrishnan G.V."/>
            <person name="Van Nieuwerburgh F."/>
            <person name="Deforce D."/>
            <person name="Chang C."/>
            <person name="Karol K.G."/>
            <person name="Hedrich R."/>
            <person name="Ulvskov P."/>
            <person name="Glockner G."/>
            <person name="Delwiche C.F."/>
            <person name="Petrasek J."/>
            <person name="Van de Peer Y."/>
            <person name="Friml J."/>
            <person name="Beilby M."/>
            <person name="Dolan L."/>
            <person name="Kohara Y."/>
            <person name="Sugano S."/>
            <person name="Fujiyama A."/>
            <person name="Delaux P.-M."/>
            <person name="Quint M."/>
            <person name="TheiBen G."/>
            <person name="Hagemann M."/>
            <person name="Harholt J."/>
            <person name="Dunand C."/>
            <person name="Zachgo S."/>
            <person name="Langdale J."/>
            <person name="Maumus F."/>
            <person name="Straeten D.V.D."/>
            <person name="Gould S.B."/>
            <person name="Rensing S.A."/>
        </authorList>
    </citation>
    <scope>NUCLEOTIDE SEQUENCE [LARGE SCALE GENOMIC DNA]</scope>
    <source>
        <strain evidence="2 3">S276</strain>
    </source>
</reference>
<protein>
    <submittedName>
        <fullName evidence="2">Uncharacterized protein</fullName>
    </submittedName>
</protein>
<feature type="region of interest" description="Disordered" evidence="1">
    <location>
        <begin position="223"/>
        <end position="245"/>
    </location>
</feature>
<dbReference type="GO" id="GO:0006355">
    <property type="term" value="P:regulation of DNA-templated transcription"/>
    <property type="evidence" value="ECO:0007669"/>
    <property type="project" value="InterPro"/>
</dbReference>
<evidence type="ECO:0000313" key="2">
    <source>
        <dbReference type="EMBL" id="GBG85760.1"/>
    </source>
</evidence>
<name>A0A388LTW6_CHABU</name>
<feature type="region of interest" description="Disordered" evidence="1">
    <location>
        <begin position="158"/>
        <end position="193"/>
    </location>
</feature>
<evidence type="ECO:0000256" key="1">
    <source>
        <dbReference type="SAM" id="MobiDB-lite"/>
    </source>
</evidence>
<dbReference type="Gramene" id="GBG85760">
    <property type="protein sequence ID" value="GBG85760"/>
    <property type="gene ID" value="CBR_g40489"/>
</dbReference>
<dbReference type="EMBL" id="BFEA01000534">
    <property type="protein sequence ID" value="GBG85760.1"/>
    <property type="molecule type" value="Genomic_DNA"/>
</dbReference>
<dbReference type="Proteomes" id="UP000265515">
    <property type="component" value="Unassembled WGS sequence"/>
</dbReference>
<feature type="compositionally biased region" description="Polar residues" evidence="1">
    <location>
        <begin position="226"/>
        <end position="238"/>
    </location>
</feature>
<gene>
    <name evidence="2" type="ORF">CBR_g40489</name>
</gene>